<name>A0A813M3I3_9BILA</name>
<comment type="similarity">
    <text evidence="1 6">Belongs to the bacterial ribosomal protein bL20 family.</text>
</comment>
<accession>A0A813M3I3</accession>
<protein>
    <recommendedName>
        <fullName evidence="4">Large ribosomal subunit protein bL20m</fullName>
    </recommendedName>
    <alternativeName>
        <fullName evidence="5">39S ribosomal protein L20, mitochondrial</fullName>
    </alternativeName>
</protein>
<dbReference type="AlphaFoldDB" id="A0A813M3I3"/>
<evidence type="ECO:0000313" key="8">
    <source>
        <dbReference type="Proteomes" id="UP000663879"/>
    </source>
</evidence>
<keyword evidence="2 6" id="KW-0689">Ribosomal protein</keyword>
<dbReference type="Gene3D" id="1.10.1900.20">
    <property type="entry name" value="Ribosomal protein L20"/>
    <property type="match status" value="1"/>
</dbReference>
<dbReference type="Pfam" id="PF00453">
    <property type="entry name" value="Ribosomal_L20"/>
    <property type="match status" value="1"/>
</dbReference>
<dbReference type="EMBL" id="CAJNOC010000011">
    <property type="protein sequence ID" value="CAF0705350.1"/>
    <property type="molecule type" value="Genomic_DNA"/>
</dbReference>
<sequence length="154" mass="18671">MVQLTNTLNRFGYIHGPHRIYKRMQVFRFTWHYYGRHRRCYKLAIQRLHKAWLHATRNRKMKGLLYKEIWQTRIDAACREHGIKYFEFIESLTRQNIQLNHAVLNDLAIYEPRTFKSLCDVAKQHIVNTGLYNLKLQEPEGVFNRSMFTDEINQ</sequence>
<evidence type="ECO:0000256" key="6">
    <source>
        <dbReference type="RuleBase" id="RU000561"/>
    </source>
</evidence>
<dbReference type="Proteomes" id="UP000663879">
    <property type="component" value="Unassembled WGS sequence"/>
</dbReference>
<keyword evidence="3 6" id="KW-0687">Ribonucleoprotein</keyword>
<dbReference type="PANTHER" id="PTHR10986">
    <property type="entry name" value="39S RIBOSOMAL PROTEIN L20"/>
    <property type="match status" value="1"/>
</dbReference>
<dbReference type="GO" id="GO:0003735">
    <property type="term" value="F:structural constituent of ribosome"/>
    <property type="evidence" value="ECO:0007669"/>
    <property type="project" value="InterPro"/>
</dbReference>
<evidence type="ECO:0000256" key="2">
    <source>
        <dbReference type="ARBA" id="ARBA00022980"/>
    </source>
</evidence>
<dbReference type="OrthoDB" id="10251781at2759"/>
<organism evidence="7 8">
    <name type="scientific">Brachionus calyciflorus</name>
    <dbReference type="NCBI Taxonomy" id="104777"/>
    <lineage>
        <taxon>Eukaryota</taxon>
        <taxon>Metazoa</taxon>
        <taxon>Spiralia</taxon>
        <taxon>Gnathifera</taxon>
        <taxon>Rotifera</taxon>
        <taxon>Eurotatoria</taxon>
        <taxon>Monogononta</taxon>
        <taxon>Pseudotrocha</taxon>
        <taxon>Ploima</taxon>
        <taxon>Brachionidae</taxon>
        <taxon>Brachionus</taxon>
    </lineage>
</organism>
<dbReference type="GO" id="GO:0019843">
    <property type="term" value="F:rRNA binding"/>
    <property type="evidence" value="ECO:0007669"/>
    <property type="project" value="InterPro"/>
</dbReference>
<comment type="caution">
    <text evidence="7">The sequence shown here is derived from an EMBL/GenBank/DDBJ whole genome shotgun (WGS) entry which is preliminary data.</text>
</comment>
<evidence type="ECO:0000256" key="3">
    <source>
        <dbReference type="ARBA" id="ARBA00023274"/>
    </source>
</evidence>
<dbReference type="GO" id="GO:0005840">
    <property type="term" value="C:ribosome"/>
    <property type="evidence" value="ECO:0007669"/>
    <property type="project" value="UniProtKB-KW"/>
</dbReference>
<dbReference type="Gene3D" id="6.10.160.10">
    <property type="match status" value="1"/>
</dbReference>
<dbReference type="NCBIfam" id="TIGR01032">
    <property type="entry name" value="rplT_bact"/>
    <property type="match status" value="1"/>
</dbReference>
<evidence type="ECO:0000313" key="7">
    <source>
        <dbReference type="EMBL" id="CAF0705350.1"/>
    </source>
</evidence>
<proteinExistence type="inferred from homology"/>
<dbReference type="PRINTS" id="PR00062">
    <property type="entry name" value="RIBOSOMALL20"/>
</dbReference>
<dbReference type="InterPro" id="IPR005813">
    <property type="entry name" value="Ribosomal_bL20"/>
</dbReference>
<keyword evidence="8" id="KW-1185">Reference proteome</keyword>
<dbReference type="InterPro" id="IPR035566">
    <property type="entry name" value="Ribosomal_protein_bL20_C"/>
</dbReference>
<dbReference type="FunFam" id="1.10.1900.20:FF:000001">
    <property type="entry name" value="50S ribosomal protein L20"/>
    <property type="match status" value="1"/>
</dbReference>
<dbReference type="GO" id="GO:0006412">
    <property type="term" value="P:translation"/>
    <property type="evidence" value="ECO:0007669"/>
    <property type="project" value="InterPro"/>
</dbReference>
<evidence type="ECO:0000256" key="5">
    <source>
        <dbReference type="ARBA" id="ARBA00076245"/>
    </source>
</evidence>
<reference evidence="7" key="1">
    <citation type="submission" date="2021-02" db="EMBL/GenBank/DDBJ databases">
        <authorList>
            <person name="Nowell W R."/>
        </authorList>
    </citation>
    <scope>NUCLEOTIDE SEQUENCE</scope>
    <source>
        <strain evidence="7">Ploen Becks lab</strain>
    </source>
</reference>
<gene>
    <name evidence="7" type="ORF">OXX778_LOCUS245</name>
</gene>
<dbReference type="GO" id="GO:1990904">
    <property type="term" value="C:ribonucleoprotein complex"/>
    <property type="evidence" value="ECO:0007669"/>
    <property type="project" value="UniProtKB-KW"/>
</dbReference>
<evidence type="ECO:0000256" key="4">
    <source>
        <dbReference type="ARBA" id="ARBA00072767"/>
    </source>
</evidence>
<evidence type="ECO:0000256" key="1">
    <source>
        <dbReference type="ARBA" id="ARBA00007698"/>
    </source>
</evidence>
<dbReference type="SUPFAM" id="SSF74731">
    <property type="entry name" value="Ribosomal protein L20"/>
    <property type="match status" value="1"/>
</dbReference>